<comment type="caution">
    <text evidence="1">The sequence shown here is derived from an EMBL/GenBank/DDBJ whole genome shotgun (WGS) entry which is preliminary data.</text>
</comment>
<dbReference type="Proteomes" id="UP000054776">
    <property type="component" value="Unassembled WGS sequence"/>
</dbReference>
<gene>
    <name evidence="1" type="ORF">T01_11281</name>
</gene>
<evidence type="ECO:0000313" key="1">
    <source>
        <dbReference type="EMBL" id="KRY04075.1"/>
    </source>
</evidence>
<reference evidence="1 2" key="1">
    <citation type="submission" date="2015-01" db="EMBL/GenBank/DDBJ databases">
        <title>Evolution of Trichinella species and genotypes.</title>
        <authorList>
            <person name="Korhonen P.K."/>
            <person name="Edoardo P."/>
            <person name="Giuseppe L.R."/>
            <person name="Gasser R.B."/>
        </authorList>
    </citation>
    <scope>NUCLEOTIDE SEQUENCE [LARGE SCALE GENOMIC DNA]</scope>
    <source>
        <strain evidence="1">ISS3</strain>
    </source>
</reference>
<dbReference type="AlphaFoldDB" id="A0A0V0YVE0"/>
<keyword evidence="2" id="KW-1185">Reference proteome</keyword>
<dbReference type="EMBL" id="JYDH01004594">
    <property type="protein sequence ID" value="KRY04075.1"/>
    <property type="molecule type" value="Genomic_DNA"/>
</dbReference>
<organism evidence="1 2">
    <name type="scientific">Trichinella spiralis</name>
    <name type="common">Trichina worm</name>
    <dbReference type="NCBI Taxonomy" id="6334"/>
    <lineage>
        <taxon>Eukaryota</taxon>
        <taxon>Metazoa</taxon>
        <taxon>Ecdysozoa</taxon>
        <taxon>Nematoda</taxon>
        <taxon>Enoplea</taxon>
        <taxon>Dorylaimia</taxon>
        <taxon>Trichinellida</taxon>
        <taxon>Trichinellidae</taxon>
        <taxon>Trichinella</taxon>
    </lineage>
</organism>
<proteinExistence type="predicted"/>
<protein>
    <submittedName>
        <fullName evidence="1">Uncharacterized protein</fullName>
    </submittedName>
</protein>
<name>A0A0V0YVE0_TRISP</name>
<accession>A0A0V0YVE0</accession>
<sequence length="55" mass="6357">MRVDKCKALWKQKKSDEQHHAEKLLQPLQVHSSGDIAYFDALVPQEISIKVDLQL</sequence>
<evidence type="ECO:0000313" key="2">
    <source>
        <dbReference type="Proteomes" id="UP000054776"/>
    </source>
</evidence>
<dbReference type="InParanoid" id="A0A0V0YVE0"/>